<reference evidence="1" key="1">
    <citation type="submission" date="2007-03" db="EMBL/GenBank/DDBJ databases">
        <title>Annotation of Culex pipiens quinquefasciatus.</title>
        <authorList>
            <consortium name="The Broad Institute Genome Sequencing Platform"/>
            <person name="Atkinson P.W."/>
            <person name="Hemingway J."/>
            <person name="Christensen B.M."/>
            <person name="Higgs S."/>
            <person name="Kodira C."/>
            <person name="Hannick L."/>
            <person name="Megy K."/>
            <person name="O'Leary S."/>
            <person name="Pearson M."/>
            <person name="Haas B.J."/>
            <person name="Mauceli E."/>
            <person name="Wortman J.R."/>
            <person name="Lee N.H."/>
            <person name="Guigo R."/>
            <person name="Stanke M."/>
            <person name="Alvarado L."/>
            <person name="Amedeo P."/>
            <person name="Antoine C.H."/>
            <person name="Arensburger P."/>
            <person name="Bidwell S.L."/>
            <person name="Crawford M."/>
            <person name="Camaro F."/>
            <person name="Devon K."/>
            <person name="Engels R."/>
            <person name="Hammond M."/>
            <person name="Howarth C."/>
            <person name="Koehrsen M."/>
            <person name="Lawson D."/>
            <person name="Montgomery P."/>
            <person name="Nene V."/>
            <person name="Nusbaum C."/>
            <person name="Puiu D."/>
            <person name="Romero-Severson J."/>
            <person name="Severson D.W."/>
            <person name="Shumway M."/>
            <person name="Sisk P."/>
            <person name="Stolte C."/>
            <person name="Zeng Q."/>
            <person name="Eisenstadt E."/>
            <person name="Fraser-Liggett C."/>
            <person name="Strausberg R."/>
            <person name="Galagan J."/>
            <person name="Birren B."/>
            <person name="Collins F.H."/>
        </authorList>
    </citation>
    <scope>NUCLEOTIDE SEQUENCE [LARGE SCALE GENOMIC DNA]</scope>
    <source>
        <strain evidence="1">JHB</strain>
    </source>
</reference>
<dbReference type="EnsemblMetazoa" id="CPIJ006147-RA">
    <property type="protein sequence ID" value="CPIJ006147-PA"/>
    <property type="gene ID" value="CPIJ006147"/>
</dbReference>
<accession>B0WFV7</accession>
<sequence>MFQQPNGPANVHHNSEEELRCNLEFHQQGHQMPVTCLKVAGGTVRPAAWTTRSPAAVNAARSLRAELESWPVRAAQLDVTSAKDYRKLRENEGFDDEANHLLLQQELPAVRSGRIVPRLLGLNYTLFTGTHLLSSSCFRPTRSCPVQH</sequence>
<dbReference type="STRING" id="7176.B0WFV7"/>
<organism>
    <name type="scientific">Culex quinquefasciatus</name>
    <name type="common">Southern house mosquito</name>
    <name type="synonym">Culex pungens</name>
    <dbReference type="NCBI Taxonomy" id="7176"/>
    <lineage>
        <taxon>Eukaryota</taxon>
        <taxon>Metazoa</taxon>
        <taxon>Ecdysozoa</taxon>
        <taxon>Arthropoda</taxon>
        <taxon>Hexapoda</taxon>
        <taxon>Insecta</taxon>
        <taxon>Pterygota</taxon>
        <taxon>Neoptera</taxon>
        <taxon>Endopterygota</taxon>
        <taxon>Diptera</taxon>
        <taxon>Nematocera</taxon>
        <taxon>Culicoidea</taxon>
        <taxon>Culicidae</taxon>
        <taxon>Culicinae</taxon>
        <taxon>Culicini</taxon>
        <taxon>Culex</taxon>
        <taxon>Culex</taxon>
    </lineage>
</organism>
<proteinExistence type="predicted"/>
<keyword evidence="3" id="KW-1185">Reference proteome</keyword>
<evidence type="ECO:0000313" key="3">
    <source>
        <dbReference type="Proteomes" id="UP000002320"/>
    </source>
</evidence>
<evidence type="ECO:0000313" key="2">
    <source>
        <dbReference type="EnsemblMetazoa" id="CPIJ006147-PA"/>
    </source>
</evidence>
<dbReference type="AlphaFoldDB" id="B0WFV7"/>
<protein>
    <submittedName>
        <fullName evidence="1 2">Chaperonin</fullName>
    </submittedName>
</protein>
<name>B0WFV7_CULQU</name>
<dbReference type="EMBL" id="DS231921">
    <property type="protein sequence ID" value="EDS26492.1"/>
    <property type="molecule type" value="Genomic_DNA"/>
</dbReference>
<dbReference type="KEGG" id="cqu:CpipJ_CPIJ006147"/>
<reference evidence="2" key="2">
    <citation type="submission" date="2020-05" db="UniProtKB">
        <authorList>
            <consortium name="EnsemblMetazoa"/>
        </authorList>
    </citation>
    <scope>IDENTIFICATION</scope>
    <source>
        <strain evidence="2">JHB</strain>
    </source>
</reference>
<gene>
    <name evidence="2" type="primary">6037706</name>
    <name evidence="1" type="ORF">CpipJ_CPIJ006147</name>
</gene>
<dbReference type="Proteomes" id="UP000002320">
    <property type="component" value="Unassembled WGS sequence"/>
</dbReference>
<dbReference type="eggNOG" id="KOG0357">
    <property type="taxonomic scope" value="Eukaryota"/>
</dbReference>
<dbReference type="VEuPathDB" id="VectorBase:CPIJ006147"/>
<dbReference type="HOGENOM" id="CLU_1760579_0_0_1"/>
<evidence type="ECO:0000313" key="1">
    <source>
        <dbReference type="EMBL" id="EDS26492.1"/>
    </source>
</evidence>
<dbReference type="InParanoid" id="B0WFV7"/>